<evidence type="ECO:0000259" key="9">
    <source>
        <dbReference type="PROSITE" id="PS51384"/>
    </source>
</evidence>
<dbReference type="SUPFAM" id="SSF52343">
    <property type="entry name" value="Ferredoxin reductase-like, C-terminal NADP-linked domain"/>
    <property type="match status" value="1"/>
</dbReference>
<protein>
    <recommendedName>
        <fullName evidence="6">fumarate reductase (NADH)</fullName>
        <ecNumber evidence="6">1.3.1.6</ecNumber>
    </recommendedName>
    <alternativeName>
        <fullName evidence="7">NADH-dependent fumarate reductase</fullName>
    </alternativeName>
</protein>
<gene>
    <name evidence="10" type="ORF">ABL78_7970</name>
</gene>
<comment type="caution">
    <text evidence="10">The sequence shown here is derived from an EMBL/GenBank/DDBJ whole genome shotgun (WGS) entry which is preliminary data.</text>
</comment>
<dbReference type="SUPFAM" id="SSF63380">
    <property type="entry name" value="Riboflavin synthase domain-like"/>
    <property type="match status" value="1"/>
</dbReference>
<evidence type="ECO:0000256" key="6">
    <source>
        <dbReference type="ARBA" id="ARBA00067004"/>
    </source>
</evidence>
<proteinExistence type="predicted"/>
<dbReference type="InterPro" id="IPR050315">
    <property type="entry name" value="FAD-oxidoreductase_2"/>
</dbReference>
<dbReference type="NCBIfam" id="TIGR01813">
    <property type="entry name" value="flavo_cyto_c"/>
    <property type="match status" value="1"/>
</dbReference>
<dbReference type="Pfam" id="PF00175">
    <property type="entry name" value="NAD_binding_1"/>
    <property type="match status" value="1"/>
</dbReference>
<evidence type="ECO:0000256" key="2">
    <source>
        <dbReference type="ARBA" id="ARBA00022630"/>
    </source>
</evidence>
<dbReference type="InterPro" id="IPR017938">
    <property type="entry name" value="Riboflavin_synthase-like_b-brl"/>
</dbReference>
<dbReference type="AlphaFoldDB" id="A0A0N1I186"/>
<dbReference type="PANTHER" id="PTHR43400:SF7">
    <property type="entry name" value="FAD-DEPENDENT OXIDOREDUCTASE 2 FAD BINDING DOMAIN-CONTAINING PROTEIN"/>
    <property type="match status" value="1"/>
</dbReference>
<dbReference type="OMA" id="CHRAPDQ"/>
<dbReference type="GO" id="GO:0010181">
    <property type="term" value="F:FMN binding"/>
    <property type="evidence" value="ECO:0007669"/>
    <property type="project" value="InterPro"/>
</dbReference>
<accession>A0A0N1I186</accession>
<organism evidence="10 11">
    <name type="scientific">Leptomonas seymouri</name>
    <dbReference type="NCBI Taxonomy" id="5684"/>
    <lineage>
        <taxon>Eukaryota</taxon>
        <taxon>Discoba</taxon>
        <taxon>Euglenozoa</taxon>
        <taxon>Kinetoplastea</taxon>
        <taxon>Metakinetoplastina</taxon>
        <taxon>Trypanosomatida</taxon>
        <taxon>Trypanosomatidae</taxon>
        <taxon>Leishmaniinae</taxon>
        <taxon>Leptomonas</taxon>
    </lineage>
</organism>
<dbReference type="Pfam" id="PF02424">
    <property type="entry name" value="ApbE"/>
    <property type="match status" value="2"/>
</dbReference>
<dbReference type="EC" id="1.3.1.6" evidence="6"/>
<evidence type="ECO:0000313" key="10">
    <source>
        <dbReference type="EMBL" id="KPI83014.1"/>
    </source>
</evidence>
<dbReference type="SUPFAM" id="SSF56425">
    <property type="entry name" value="Succinate dehydrogenase/fumarate reductase flavoprotein, catalytic domain"/>
    <property type="match status" value="1"/>
</dbReference>
<dbReference type="PRINTS" id="PR00406">
    <property type="entry name" value="CYTB5RDTASE"/>
</dbReference>
<dbReference type="InterPro" id="IPR027477">
    <property type="entry name" value="Succ_DH/fumarate_Rdtase_cat_sf"/>
</dbReference>
<keyword evidence="4" id="KW-0560">Oxidoreductase</keyword>
<sequence>MLPLRRCVAAATAGGAASSQLRGTTASVVGSNQGNRLCWSANMTSCIQRRFTSTDSYSGASVVIVDPEQAARERDLLARSLLTSNFPELKVNQRSIVMYRDVVHTVPYSLSIAVDSVDTHPNMEEVVRGILAECFEMVDLHLNAFNPDSEVSLVNQLPVSEKHKMSPHLLAVMSCCSEVYSTSGSCFDPAAAPLVRKLRDTVANPASTERDLFISKEEAEKYTLPKSFSIELKEGTIARKHEGAALDLGGVNKGYTVDCVVERLNKAGFADVLFEWGGDCRGSGVNMQRLPWAVGIVRPPTTDEVKNAAKAGMATAGKSHSLGEHTSRAVPLGDEKASPSSSSSSLLRVMTLSNEAICTSGDYENVLYSKPLESAVCCTYDWQTRSLITPSRAALSQVSVKCYSCMYADALATASFVKRDPTRVRYFLEYYRCDFNRVTDYAAYTREGERLAHMHEIACESRALRKERIAGSLPARVIVIGGGLAGCAAAIEAADCGATVILIEKEARIGGNSAKATSGINGWGTRTQAENHVLDSCKFFERDTYLSGKGGRCDPGLVRTLSVKSSDAISWLESFGIPLTVLSQLGGASRKRCHRAPDQKDGTPMPIGFTIMKTLEEHILTKLQGRVTILCEAAVTSLIHGVTVVPDGSREIRVNGVRYVSLTDPMKTEMSLQADAVILATGGFSNDQTNTSLLREFAPQLFGVPTTNGTFATGDGVKMARALGATLVDMDKVQLHPTGLIDPKDPSNRTKYLGPEALRGSGGILLNKQGERFVNELDLRSVVSQAIIDQGNEYPGSGGSMFAYCVLNEEAAKLFGINGLTYYWKTQGLFTRVDDMKELAELIGCPKEQLRNSLETYEMLSTEKKSCPLTGKIVYPSVVGMQGPYYVAYVTPSIHYTMGGCWISPAAELLMEHRAVNVFEDQRPILGLFGAGEVTGGVHGQNRLGGNSLLECVVFGKIAGDRAATILRKEKHALSKDKWVPVVVRESRAGDQFGVGSRVLRFSLPGAAQTSGLAVGEFIGIRGDWDGQQLIGYYSPINMPGDRGRISILARGDKGNVKEWISSMRPGDSVEMKACGGLHIDLRPQQKQMLYRKKVVRKFALIAGGSGVAPMLQIIKAALSRPYVDNIEAIRLIYAAEDVYELTYRELLARYHKENPDKFSVSFVLNNPPEGWTGGVEYVDRSSLQRLLPPPSKDLLVAICGPPVMQRSVVADLLALGYSSKLVRTVDEDGTF</sequence>
<dbReference type="InterPro" id="IPR001433">
    <property type="entry name" value="OxRdtase_FAD/NAD-bd"/>
</dbReference>
<dbReference type="Pfam" id="PF00970">
    <property type="entry name" value="FAD_binding_6"/>
    <property type="match status" value="1"/>
</dbReference>
<dbReference type="Gene3D" id="3.50.50.60">
    <property type="entry name" value="FAD/NAD(P)-binding domain"/>
    <property type="match status" value="1"/>
</dbReference>
<dbReference type="SUPFAM" id="SSF51905">
    <property type="entry name" value="FAD/NAD(P)-binding domain"/>
    <property type="match status" value="1"/>
</dbReference>
<dbReference type="InterPro" id="IPR017927">
    <property type="entry name" value="FAD-bd_FR_type"/>
</dbReference>
<keyword evidence="2" id="KW-0285">Flavoprotein</keyword>
<feature type="compositionally biased region" description="Basic and acidic residues" evidence="8">
    <location>
        <begin position="321"/>
        <end position="337"/>
    </location>
</feature>
<dbReference type="GO" id="GO:0016156">
    <property type="term" value="F:fumarate reductase (NADH) activity"/>
    <property type="evidence" value="ECO:0007669"/>
    <property type="project" value="UniProtKB-EC"/>
</dbReference>
<keyword evidence="3" id="KW-0274">FAD</keyword>
<feature type="region of interest" description="Disordered" evidence="8">
    <location>
        <begin position="314"/>
        <end position="342"/>
    </location>
</feature>
<dbReference type="InterPro" id="IPR003374">
    <property type="entry name" value="ApbE-like_sf"/>
</dbReference>
<dbReference type="Gene3D" id="3.90.700.10">
    <property type="entry name" value="Succinate dehydrogenase/fumarate reductase flavoprotein, catalytic domain"/>
    <property type="match status" value="1"/>
</dbReference>
<dbReference type="InterPro" id="IPR036188">
    <property type="entry name" value="FAD/NAD-bd_sf"/>
</dbReference>
<dbReference type="PANTHER" id="PTHR43400">
    <property type="entry name" value="FUMARATE REDUCTASE"/>
    <property type="match status" value="1"/>
</dbReference>
<dbReference type="VEuPathDB" id="TriTrypDB:Lsey_0459_0040"/>
<dbReference type="PROSITE" id="PS51384">
    <property type="entry name" value="FAD_FR"/>
    <property type="match status" value="1"/>
</dbReference>
<dbReference type="CDD" id="cd06183">
    <property type="entry name" value="cyt_b5_reduct_like"/>
    <property type="match status" value="1"/>
</dbReference>
<evidence type="ECO:0000256" key="8">
    <source>
        <dbReference type="SAM" id="MobiDB-lite"/>
    </source>
</evidence>
<dbReference type="InterPro" id="IPR003953">
    <property type="entry name" value="FAD-dep_OxRdtase_2_FAD-bd"/>
</dbReference>
<evidence type="ECO:0000256" key="7">
    <source>
        <dbReference type="ARBA" id="ARBA00077246"/>
    </source>
</evidence>
<evidence type="ECO:0000256" key="4">
    <source>
        <dbReference type="ARBA" id="ARBA00023002"/>
    </source>
</evidence>
<reference evidence="10 11" key="1">
    <citation type="journal article" date="2015" name="PLoS Pathog.">
        <title>Leptomonas seymouri: Adaptations to the Dixenous Life Cycle Analyzed by Genome Sequencing, Transcriptome Profiling and Co-infection with Leishmania donovani.</title>
        <authorList>
            <person name="Kraeva N."/>
            <person name="Butenko A."/>
            <person name="Hlavacova J."/>
            <person name="Kostygov A."/>
            <person name="Myskova J."/>
            <person name="Grybchuk D."/>
            <person name="Lestinova T."/>
            <person name="Votypka J."/>
            <person name="Volf P."/>
            <person name="Opperdoes F."/>
            <person name="Flegontov P."/>
            <person name="Lukes J."/>
            <person name="Yurchenko V."/>
        </authorList>
    </citation>
    <scope>NUCLEOTIDE SEQUENCE [LARGE SCALE GENOMIC DNA]</scope>
    <source>
        <strain evidence="10 11">ATCC 30220</strain>
    </source>
</reference>
<dbReference type="EMBL" id="LJSK01000459">
    <property type="protein sequence ID" value="KPI83014.1"/>
    <property type="molecule type" value="Genomic_DNA"/>
</dbReference>
<feature type="domain" description="FAD-binding FR-type" evidence="9">
    <location>
        <begin position="977"/>
        <end position="1085"/>
    </location>
</feature>
<dbReference type="InterPro" id="IPR039261">
    <property type="entry name" value="FNR_nucleotide-bd"/>
</dbReference>
<comment type="catalytic activity">
    <reaction evidence="5">
        <text>succinate + NAD(+) = fumarate + NADH + H(+)</text>
        <dbReference type="Rhea" id="RHEA:18281"/>
        <dbReference type="ChEBI" id="CHEBI:15378"/>
        <dbReference type="ChEBI" id="CHEBI:29806"/>
        <dbReference type="ChEBI" id="CHEBI:30031"/>
        <dbReference type="ChEBI" id="CHEBI:57540"/>
        <dbReference type="ChEBI" id="CHEBI:57945"/>
        <dbReference type="EC" id="1.3.1.6"/>
    </reaction>
</comment>
<keyword evidence="11" id="KW-1185">Reference proteome</keyword>
<dbReference type="InterPro" id="IPR024932">
    <property type="entry name" value="ApbE"/>
</dbReference>
<dbReference type="Gene3D" id="2.40.30.10">
    <property type="entry name" value="Translation factors"/>
    <property type="match status" value="1"/>
</dbReference>
<dbReference type="InterPro" id="IPR008333">
    <property type="entry name" value="Cbr1-like_FAD-bd_dom"/>
</dbReference>
<evidence type="ECO:0000313" key="11">
    <source>
        <dbReference type="Proteomes" id="UP000038009"/>
    </source>
</evidence>
<comment type="cofactor">
    <cofactor evidence="1">
        <name>FAD</name>
        <dbReference type="ChEBI" id="CHEBI:57692"/>
    </cofactor>
</comment>
<dbReference type="Pfam" id="PF00890">
    <property type="entry name" value="FAD_binding_2"/>
    <property type="match status" value="1"/>
</dbReference>
<dbReference type="Proteomes" id="UP000038009">
    <property type="component" value="Unassembled WGS sequence"/>
</dbReference>
<evidence type="ECO:0000256" key="3">
    <source>
        <dbReference type="ARBA" id="ARBA00022827"/>
    </source>
</evidence>
<dbReference type="Gene3D" id="3.10.520.10">
    <property type="entry name" value="ApbE-like domains"/>
    <property type="match status" value="1"/>
</dbReference>
<dbReference type="FunFam" id="3.90.700.10:FF:000007">
    <property type="entry name" value="NADH-dependent fumarate reductase"/>
    <property type="match status" value="1"/>
</dbReference>
<dbReference type="Gene3D" id="3.40.50.80">
    <property type="entry name" value="Nucleotide-binding domain of ferredoxin-NADP reductase (FNR) module"/>
    <property type="match status" value="1"/>
</dbReference>
<name>A0A0N1I186_LEPSE</name>
<dbReference type="OrthoDB" id="10252157at2759"/>
<evidence type="ECO:0000256" key="5">
    <source>
        <dbReference type="ARBA" id="ARBA00050832"/>
    </source>
</evidence>
<dbReference type="InterPro" id="IPR010960">
    <property type="entry name" value="Flavocytochrome_c"/>
</dbReference>
<dbReference type="SUPFAM" id="SSF143631">
    <property type="entry name" value="ApbE-like"/>
    <property type="match status" value="1"/>
</dbReference>
<evidence type="ECO:0000256" key="1">
    <source>
        <dbReference type="ARBA" id="ARBA00001974"/>
    </source>
</evidence>